<dbReference type="PATRIC" id="fig|1347342.6.peg.2189"/>
<evidence type="ECO:0000313" key="2">
    <source>
        <dbReference type="Proteomes" id="UP000016160"/>
    </source>
</evidence>
<reference evidence="1 2" key="1">
    <citation type="journal article" date="2013" name="Appl. Environ. Microbiol.">
        <title>The genome of the alga-associated marine flavobacterium Formosa agariphila KMM 3901T reveals a broad potential for degradation of algal polysaccharides.</title>
        <authorList>
            <person name="Mann A.J."/>
            <person name="Hahnke R.L."/>
            <person name="Huang S."/>
            <person name="Werner J."/>
            <person name="Xing P."/>
            <person name="Barbeyron T."/>
            <person name="Huettel B."/>
            <person name="Stueber K."/>
            <person name="Reinhardt R."/>
            <person name="Harder J."/>
            <person name="Gloeckner F.O."/>
            <person name="Amann R.I."/>
            <person name="Teeling H."/>
        </authorList>
    </citation>
    <scope>NUCLEOTIDE SEQUENCE [LARGE SCALE GENOMIC DNA]</scope>
    <source>
        <strain evidence="2">DSM 15362 / KCTC 12365 / LMG 23005 / KMM 3901</strain>
    </source>
</reference>
<accession>T2KPI5</accession>
<feature type="non-terminal residue" evidence="1">
    <location>
        <position position="1"/>
    </location>
</feature>
<proteinExistence type="predicted"/>
<organism evidence="1 2">
    <name type="scientific">Formosa agariphila (strain DSM 15362 / KCTC 12365 / LMG 23005 / KMM 3901 / M-2Alg 35-1)</name>
    <dbReference type="NCBI Taxonomy" id="1347342"/>
    <lineage>
        <taxon>Bacteria</taxon>
        <taxon>Pseudomonadati</taxon>
        <taxon>Bacteroidota</taxon>
        <taxon>Flavobacteriia</taxon>
        <taxon>Flavobacteriales</taxon>
        <taxon>Flavobacteriaceae</taxon>
        <taxon>Formosa</taxon>
    </lineage>
</organism>
<evidence type="ECO:0000313" key="1">
    <source>
        <dbReference type="EMBL" id="CDF79894.1"/>
    </source>
</evidence>
<keyword evidence="2" id="KW-1185">Reference proteome</keyword>
<name>T2KPI5_FORAG</name>
<sequence length="37" mass="4371">VYVDLLISNLVFTFSKIKNQFKFIESEFGKLKFKADL</sequence>
<gene>
    <name evidence="1" type="ORF">BN863_21820</name>
</gene>
<dbReference type="AlphaFoldDB" id="T2KPI5"/>
<dbReference type="EMBL" id="HG315671">
    <property type="protein sequence ID" value="CDF79894.1"/>
    <property type="molecule type" value="Genomic_DNA"/>
</dbReference>
<dbReference type="Proteomes" id="UP000016160">
    <property type="component" value="Chromosome"/>
</dbReference>
<dbReference type="HOGENOM" id="CLU_3352537_0_0_10"/>
<protein>
    <submittedName>
        <fullName evidence="1">Uncharacterized protein</fullName>
    </submittedName>
</protein>